<dbReference type="KEGG" id="kphy:AOZ06_28850"/>
<accession>A0A0N9I6X1</accession>
<dbReference type="AlphaFoldDB" id="A0A0N9I6X1"/>
<feature type="region of interest" description="Disordered" evidence="1">
    <location>
        <begin position="137"/>
        <end position="156"/>
    </location>
</feature>
<dbReference type="Proteomes" id="UP000063699">
    <property type="component" value="Chromosome"/>
</dbReference>
<dbReference type="EMBL" id="CP012752">
    <property type="protein sequence ID" value="ALG10370.1"/>
    <property type="molecule type" value="Genomic_DNA"/>
</dbReference>
<evidence type="ECO:0000313" key="3">
    <source>
        <dbReference type="Proteomes" id="UP000063699"/>
    </source>
</evidence>
<gene>
    <name evidence="2" type="ORF">AOZ06_28850</name>
</gene>
<organism evidence="2 3">
    <name type="scientific">Kibdelosporangium phytohabitans</name>
    <dbReference type="NCBI Taxonomy" id="860235"/>
    <lineage>
        <taxon>Bacteria</taxon>
        <taxon>Bacillati</taxon>
        <taxon>Actinomycetota</taxon>
        <taxon>Actinomycetes</taxon>
        <taxon>Pseudonocardiales</taxon>
        <taxon>Pseudonocardiaceae</taxon>
        <taxon>Kibdelosporangium</taxon>
    </lineage>
</organism>
<protein>
    <submittedName>
        <fullName evidence="2">Uncharacterized protein</fullName>
    </submittedName>
</protein>
<evidence type="ECO:0000256" key="1">
    <source>
        <dbReference type="SAM" id="MobiDB-lite"/>
    </source>
</evidence>
<evidence type="ECO:0000313" key="2">
    <source>
        <dbReference type="EMBL" id="ALG10370.1"/>
    </source>
</evidence>
<keyword evidence="3" id="KW-1185">Reference proteome</keyword>
<sequence>MAVLLSACSGQDAVVPVDPARAVPKEQASRLLSGAGVRSNAGKDVNCSAYGGGKVGQHQADLIAVETEAGTVGCTQAFTVVAEYTKNIGRSKGTDRELEVQGWRCMTDTSAKGAGSILCTDNKLLFYTDVTNGSSVANPQNEGTGHGGAKVDNPDLRFPNTTQTVQLTGYDSKVQMVGFKLVQWVAGGANNGHFGEVQGDTATHRLPLADSPTVRSATGVCPTERPAVDGNGHGTAPCSKERLVNALLQGGKFTAQIKIDGEDRIVHVTEIYTP</sequence>
<proteinExistence type="predicted"/>
<reference evidence="2 3" key="1">
    <citation type="submission" date="2015-07" db="EMBL/GenBank/DDBJ databases">
        <title>Genome sequencing of Kibdelosporangium phytohabitans.</title>
        <authorList>
            <person name="Qin S."/>
            <person name="Xing K."/>
        </authorList>
    </citation>
    <scope>NUCLEOTIDE SEQUENCE [LARGE SCALE GENOMIC DNA]</scope>
    <source>
        <strain evidence="2 3">KLBMP1111</strain>
    </source>
</reference>
<name>A0A0N9I6X1_9PSEU</name>